<dbReference type="InterPro" id="IPR016084">
    <property type="entry name" value="Haem_Oase-like_multi-hlx"/>
</dbReference>
<dbReference type="EMBL" id="LXQD01000058">
    <property type="protein sequence ID" value="RCJ40116.1"/>
    <property type="molecule type" value="Genomic_DNA"/>
</dbReference>
<gene>
    <name evidence="1" type="ORF">A6770_38180</name>
</gene>
<organism evidence="1 2">
    <name type="scientific">Nostoc minutum NIES-26</name>
    <dbReference type="NCBI Taxonomy" id="1844469"/>
    <lineage>
        <taxon>Bacteria</taxon>
        <taxon>Bacillati</taxon>
        <taxon>Cyanobacteriota</taxon>
        <taxon>Cyanophyceae</taxon>
        <taxon>Nostocales</taxon>
        <taxon>Nostocaceae</taxon>
        <taxon>Nostoc</taxon>
    </lineage>
</organism>
<protein>
    <submittedName>
        <fullName evidence="1">Uncharacterized protein</fullName>
    </submittedName>
</protein>
<dbReference type="Gene3D" id="1.20.910.10">
    <property type="entry name" value="Heme oxygenase-like"/>
    <property type="match status" value="1"/>
</dbReference>
<sequence length="255" mass="29537">MKKPIGQPKRPELRSRVDALLDSMIAKFYNEVPFSQHMLNGSQINMDYYKRHNIETILRLRLKRTVDALAIRYFTKHDPVQAKAWAKYTEEEMLHDTEFFVRDLEAVGVSKDAIYSQEPLLSTKLLMGYLLFDIEYKDSPLALISSVYFVEYTTVKTQPQWLDNLAKILGKDKIIGARGHVNLDLKDDHDDFVWDVLVSLIKTPEDDEKVLEHIRNVGRLYVAYFMELHQELIVGQTEDLSLGKSLDMSLLAQVS</sequence>
<comment type="caution">
    <text evidence="1">The sequence shown here is derived from an EMBL/GenBank/DDBJ whole genome shotgun (WGS) entry which is preliminary data.</text>
</comment>
<dbReference type="SUPFAM" id="SSF48613">
    <property type="entry name" value="Heme oxygenase-like"/>
    <property type="match status" value="1"/>
</dbReference>
<dbReference type="AlphaFoldDB" id="A0A367RU38"/>
<keyword evidence="2" id="KW-1185">Reference proteome</keyword>
<dbReference type="Proteomes" id="UP000252107">
    <property type="component" value="Unassembled WGS sequence"/>
</dbReference>
<evidence type="ECO:0000313" key="2">
    <source>
        <dbReference type="Proteomes" id="UP000252107"/>
    </source>
</evidence>
<accession>A0A367RU38</accession>
<evidence type="ECO:0000313" key="1">
    <source>
        <dbReference type="EMBL" id="RCJ40116.1"/>
    </source>
</evidence>
<reference evidence="1" key="1">
    <citation type="submission" date="2016-04" db="EMBL/GenBank/DDBJ databases">
        <authorList>
            <person name="Tabuchi Yagui T.R."/>
        </authorList>
    </citation>
    <scope>NUCLEOTIDE SEQUENCE [LARGE SCALE GENOMIC DNA]</scope>
    <source>
        <strain evidence="1">NIES-26</strain>
    </source>
</reference>
<name>A0A367RU38_9NOSO</name>
<proteinExistence type="predicted"/>